<gene>
    <name evidence="15" type="ORF">BOX15_Mlig029628g1</name>
</gene>
<dbReference type="EMBL" id="NIVC01003971">
    <property type="protein sequence ID" value="PAA49117.1"/>
    <property type="molecule type" value="Genomic_DNA"/>
</dbReference>
<keyword evidence="8" id="KW-0418">Kinase</keyword>
<keyword evidence="9" id="KW-0067">ATP-binding</keyword>
<organism evidence="15 16">
    <name type="scientific">Macrostomum lignano</name>
    <dbReference type="NCBI Taxonomy" id="282301"/>
    <lineage>
        <taxon>Eukaryota</taxon>
        <taxon>Metazoa</taxon>
        <taxon>Spiralia</taxon>
        <taxon>Lophotrochozoa</taxon>
        <taxon>Platyhelminthes</taxon>
        <taxon>Rhabditophora</taxon>
        <taxon>Macrostomorpha</taxon>
        <taxon>Macrostomida</taxon>
        <taxon>Macrostomidae</taxon>
        <taxon>Macrostomum</taxon>
    </lineage>
</organism>
<proteinExistence type="inferred from homology"/>
<dbReference type="Pfam" id="PF07714">
    <property type="entry name" value="PK_Tyr_Ser-Thr"/>
    <property type="match status" value="1"/>
</dbReference>
<reference evidence="15 16" key="1">
    <citation type="submission" date="2017-06" db="EMBL/GenBank/DDBJ databases">
        <title>A platform for efficient transgenesis in Macrostomum lignano, a flatworm model organism for stem cell research.</title>
        <authorList>
            <person name="Berezikov E."/>
        </authorList>
    </citation>
    <scope>NUCLEOTIDE SEQUENCE [LARGE SCALE GENOMIC DNA]</scope>
    <source>
        <strain evidence="15">DV1</strain>
        <tissue evidence="15">Whole organism</tissue>
    </source>
</reference>
<protein>
    <recommendedName>
        <fullName evidence="4">dual-specificity kinase</fullName>
        <ecNumber evidence="4">2.7.12.1</ecNumber>
    </recommendedName>
</protein>
<dbReference type="InterPro" id="IPR020635">
    <property type="entry name" value="Tyr_kinase_cat_dom"/>
</dbReference>
<evidence type="ECO:0000313" key="16">
    <source>
        <dbReference type="Proteomes" id="UP000215902"/>
    </source>
</evidence>
<evidence type="ECO:0000256" key="10">
    <source>
        <dbReference type="ARBA" id="ARBA00023211"/>
    </source>
</evidence>
<evidence type="ECO:0000256" key="9">
    <source>
        <dbReference type="ARBA" id="ARBA00022840"/>
    </source>
</evidence>
<evidence type="ECO:0000256" key="1">
    <source>
        <dbReference type="ARBA" id="ARBA00001936"/>
    </source>
</evidence>
<dbReference type="InterPro" id="IPR008266">
    <property type="entry name" value="Tyr_kinase_AS"/>
</dbReference>
<evidence type="ECO:0000313" key="15">
    <source>
        <dbReference type="EMBL" id="PAA49117.1"/>
    </source>
</evidence>
<evidence type="ECO:0000259" key="14">
    <source>
        <dbReference type="PROSITE" id="PS50011"/>
    </source>
</evidence>
<comment type="cofactor">
    <cofactor evidence="2">
        <name>Mg(2+)</name>
        <dbReference type="ChEBI" id="CHEBI:18420"/>
    </cofactor>
</comment>
<feature type="non-terminal residue" evidence="15">
    <location>
        <position position="1"/>
    </location>
</feature>
<comment type="catalytic activity">
    <reaction evidence="12">
        <text>L-threonyl-[protein] + ATP = O-phospho-L-threonyl-[protein] + ADP + H(+)</text>
        <dbReference type="Rhea" id="RHEA:46608"/>
        <dbReference type="Rhea" id="RHEA-COMP:11060"/>
        <dbReference type="Rhea" id="RHEA-COMP:11605"/>
        <dbReference type="ChEBI" id="CHEBI:15378"/>
        <dbReference type="ChEBI" id="CHEBI:30013"/>
        <dbReference type="ChEBI" id="CHEBI:30616"/>
        <dbReference type="ChEBI" id="CHEBI:61977"/>
        <dbReference type="ChEBI" id="CHEBI:456216"/>
        <dbReference type="EC" id="2.7.12.1"/>
    </reaction>
</comment>
<evidence type="ECO:0000256" key="7">
    <source>
        <dbReference type="ARBA" id="ARBA00022741"/>
    </source>
</evidence>
<keyword evidence="6" id="KW-0808">Transferase</keyword>
<dbReference type="PROSITE" id="PS50011">
    <property type="entry name" value="PROTEIN_KINASE_DOM"/>
    <property type="match status" value="1"/>
</dbReference>
<comment type="similarity">
    <text evidence="3">Belongs to the protein kinase superfamily. TKL Ser/Thr protein kinase family.</text>
</comment>
<dbReference type="STRING" id="282301.A0A267DK87"/>
<dbReference type="Proteomes" id="UP000215902">
    <property type="component" value="Unassembled WGS sequence"/>
</dbReference>
<feature type="domain" description="Protein kinase" evidence="14">
    <location>
        <begin position="121"/>
        <end position="380"/>
    </location>
</feature>
<dbReference type="GO" id="GO:0004712">
    <property type="term" value="F:protein serine/threonine/tyrosine kinase activity"/>
    <property type="evidence" value="ECO:0007669"/>
    <property type="project" value="UniProtKB-EC"/>
</dbReference>
<sequence>AIGFSSWPTIQAMSSGKPLQQQQLHELGACGGGCGCEQPKDIDNVDPTEICFTCKSRLPNIQVDSSLSERLQRLRLNGLSKAVAVDLLRCSPPPGKRRRSRSGLNTALLLAVKEIYSLQDFSSVQLLAKGFFSNVYRVTLERSGRQMALKMNGETNQRSAYREHEIMSKLSHPNVLRYHAVCIHGGRLHCLFDYIEGGSLEQLLAEPGRRLSWRVRLGLALDVARAMAYVHGQGFFHRDIASKNILIRTDAGGARPYQAVVADFGLAIKMPRYATQRLLECVGSPFWMAPECMRGCGFSTKADVFSYGIVLCELLTRLPADPDFLPRLPDFGIDAAALESSLVPPDCPRPLLQLALSACSQEPAVRPSFADLAGALMRLLDKLEAGVAVETVRDVASTADADIEADELVEQRRLDASWQERRHQQRCWNPGMKHNPFVTVRWERNKSCLQAGRHGPALLLPTGPELRSPSGLNRAWSYPDLSQDLIEFLEIARRCRPCGEGTGVTDDSGVSCVSCLSSSIDTLGDCSFA</sequence>
<dbReference type="PANTHER" id="PTHR46485">
    <property type="entry name" value="LIM DOMAIN KINASE 1"/>
    <property type="match status" value="1"/>
</dbReference>
<dbReference type="InterPro" id="IPR000719">
    <property type="entry name" value="Prot_kinase_dom"/>
</dbReference>
<dbReference type="PANTHER" id="PTHR46485:SF5">
    <property type="entry name" value="CENTER DIVIDER, ISOFORM A"/>
    <property type="match status" value="1"/>
</dbReference>
<comment type="caution">
    <text evidence="15">The sequence shown here is derived from an EMBL/GenBank/DDBJ whole genome shotgun (WGS) entry which is preliminary data.</text>
</comment>
<dbReference type="Gene3D" id="1.10.510.10">
    <property type="entry name" value="Transferase(Phosphotransferase) domain 1"/>
    <property type="match status" value="1"/>
</dbReference>
<dbReference type="InterPro" id="IPR011009">
    <property type="entry name" value="Kinase-like_dom_sf"/>
</dbReference>
<keyword evidence="5" id="KW-0723">Serine/threonine-protein kinase</keyword>
<dbReference type="GO" id="GO:0004713">
    <property type="term" value="F:protein tyrosine kinase activity"/>
    <property type="evidence" value="ECO:0007669"/>
    <property type="project" value="InterPro"/>
</dbReference>
<dbReference type="EC" id="2.7.12.1" evidence="4"/>
<dbReference type="GO" id="GO:0046872">
    <property type="term" value="F:metal ion binding"/>
    <property type="evidence" value="ECO:0007669"/>
    <property type="project" value="UniProtKB-KW"/>
</dbReference>
<dbReference type="AlphaFoldDB" id="A0A267DK87"/>
<comment type="catalytic activity">
    <reaction evidence="13">
        <text>L-tyrosyl-[protein] + ATP = O-phospho-L-tyrosyl-[protein] + ADP + H(+)</text>
        <dbReference type="Rhea" id="RHEA:10596"/>
        <dbReference type="Rhea" id="RHEA-COMP:10136"/>
        <dbReference type="Rhea" id="RHEA-COMP:20101"/>
        <dbReference type="ChEBI" id="CHEBI:15378"/>
        <dbReference type="ChEBI" id="CHEBI:30616"/>
        <dbReference type="ChEBI" id="CHEBI:46858"/>
        <dbReference type="ChEBI" id="CHEBI:61978"/>
        <dbReference type="ChEBI" id="CHEBI:456216"/>
        <dbReference type="EC" id="2.7.12.1"/>
    </reaction>
</comment>
<evidence type="ECO:0000256" key="13">
    <source>
        <dbReference type="ARBA" id="ARBA00051680"/>
    </source>
</evidence>
<keyword evidence="7" id="KW-0547">Nucleotide-binding</keyword>
<evidence type="ECO:0000256" key="11">
    <source>
        <dbReference type="ARBA" id="ARBA00049003"/>
    </source>
</evidence>
<dbReference type="SMART" id="SM00219">
    <property type="entry name" value="TyrKc"/>
    <property type="match status" value="1"/>
</dbReference>
<dbReference type="GO" id="GO:0005634">
    <property type="term" value="C:nucleus"/>
    <property type="evidence" value="ECO:0007669"/>
    <property type="project" value="TreeGrafter"/>
</dbReference>
<evidence type="ECO:0000256" key="2">
    <source>
        <dbReference type="ARBA" id="ARBA00001946"/>
    </source>
</evidence>
<keyword evidence="10" id="KW-0464">Manganese</keyword>
<dbReference type="GO" id="GO:0005524">
    <property type="term" value="F:ATP binding"/>
    <property type="evidence" value="ECO:0007669"/>
    <property type="project" value="UniProtKB-KW"/>
</dbReference>
<evidence type="ECO:0000256" key="5">
    <source>
        <dbReference type="ARBA" id="ARBA00022527"/>
    </source>
</evidence>
<dbReference type="SUPFAM" id="SSF56112">
    <property type="entry name" value="Protein kinase-like (PK-like)"/>
    <property type="match status" value="1"/>
</dbReference>
<accession>A0A267DK87</accession>
<name>A0A267DK87_9PLAT</name>
<dbReference type="InterPro" id="IPR050940">
    <property type="entry name" value="Actin_reg-Ser/Thr_kinase"/>
</dbReference>
<evidence type="ECO:0000256" key="8">
    <source>
        <dbReference type="ARBA" id="ARBA00022777"/>
    </source>
</evidence>
<comment type="catalytic activity">
    <reaction evidence="11">
        <text>L-seryl-[protein] + ATP = O-phospho-L-seryl-[protein] + ADP + H(+)</text>
        <dbReference type="Rhea" id="RHEA:17989"/>
        <dbReference type="Rhea" id="RHEA-COMP:9863"/>
        <dbReference type="Rhea" id="RHEA-COMP:11604"/>
        <dbReference type="ChEBI" id="CHEBI:15378"/>
        <dbReference type="ChEBI" id="CHEBI:29999"/>
        <dbReference type="ChEBI" id="CHEBI:30616"/>
        <dbReference type="ChEBI" id="CHEBI:83421"/>
        <dbReference type="ChEBI" id="CHEBI:456216"/>
        <dbReference type="EC" id="2.7.12.1"/>
    </reaction>
</comment>
<dbReference type="OrthoDB" id="20134at2759"/>
<evidence type="ECO:0000256" key="12">
    <source>
        <dbReference type="ARBA" id="ARBA00049308"/>
    </source>
</evidence>
<dbReference type="GO" id="GO:0030036">
    <property type="term" value="P:actin cytoskeleton organization"/>
    <property type="evidence" value="ECO:0007669"/>
    <property type="project" value="TreeGrafter"/>
</dbReference>
<dbReference type="Gene3D" id="3.30.200.20">
    <property type="entry name" value="Phosphorylase Kinase, domain 1"/>
    <property type="match status" value="1"/>
</dbReference>
<dbReference type="PRINTS" id="PR00109">
    <property type="entry name" value="TYRKINASE"/>
</dbReference>
<dbReference type="PROSITE" id="PS00109">
    <property type="entry name" value="PROTEIN_KINASE_TYR"/>
    <property type="match status" value="1"/>
</dbReference>
<comment type="cofactor">
    <cofactor evidence="1">
        <name>Mn(2+)</name>
        <dbReference type="ChEBI" id="CHEBI:29035"/>
    </cofactor>
</comment>
<keyword evidence="16" id="KW-1185">Reference proteome</keyword>
<dbReference type="FunFam" id="1.10.510.10:FF:000202">
    <property type="entry name" value="Dual specificity testis-specific protein kinase 2"/>
    <property type="match status" value="1"/>
</dbReference>
<evidence type="ECO:0000256" key="4">
    <source>
        <dbReference type="ARBA" id="ARBA00013203"/>
    </source>
</evidence>
<dbReference type="InterPro" id="IPR001245">
    <property type="entry name" value="Ser-Thr/Tyr_kinase_cat_dom"/>
</dbReference>
<dbReference type="GO" id="GO:0004674">
    <property type="term" value="F:protein serine/threonine kinase activity"/>
    <property type="evidence" value="ECO:0007669"/>
    <property type="project" value="UniProtKB-KW"/>
</dbReference>
<evidence type="ECO:0000256" key="6">
    <source>
        <dbReference type="ARBA" id="ARBA00022679"/>
    </source>
</evidence>
<evidence type="ECO:0000256" key="3">
    <source>
        <dbReference type="ARBA" id="ARBA00005843"/>
    </source>
</evidence>
<dbReference type="GO" id="GO:0005737">
    <property type="term" value="C:cytoplasm"/>
    <property type="evidence" value="ECO:0007669"/>
    <property type="project" value="TreeGrafter"/>
</dbReference>